<reference evidence="1" key="1">
    <citation type="submission" date="2022-04" db="EMBL/GenBank/DDBJ databases">
        <title>Evolutionary, genomic, and biogeographic characterization of Chryseobacterium nepalense represented by a plastic-degrading bacterium AC3.</title>
        <authorList>
            <person name="Yin Z."/>
            <person name="Liu X."/>
            <person name="Wang D."/>
            <person name="Xie Z."/>
        </authorList>
    </citation>
    <scope>NUCLEOTIDE SEQUENCE</scope>
    <source>
        <strain evidence="1">AC3</strain>
    </source>
</reference>
<evidence type="ECO:0000313" key="1">
    <source>
        <dbReference type="EMBL" id="UPQ74292.1"/>
    </source>
</evidence>
<dbReference type="Proteomes" id="UP000830552">
    <property type="component" value="Chromosome"/>
</dbReference>
<proteinExistence type="predicted"/>
<sequence>MDDRRRKFNTVNDFLLPASNFPTENNEEAKKIRIKRKSDYTNQRFEKYFESFVDFRKSV</sequence>
<protein>
    <submittedName>
        <fullName evidence="1">Uncharacterized protein</fullName>
    </submittedName>
</protein>
<keyword evidence="2" id="KW-1185">Reference proteome</keyword>
<evidence type="ECO:0000313" key="2">
    <source>
        <dbReference type="Proteomes" id="UP000830552"/>
    </source>
</evidence>
<name>A0ABY4K135_9FLAO</name>
<dbReference type="RefSeq" id="WP_248388709.1">
    <property type="nucleotide sequence ID" value="NZ_CP096203.1"/>
</dbReference>
<accession>A0ABY4K135</accession>
<gene>
    <name evidence="1" type="ORF">M0D58_09520</name>
</gene>
<organism evidence="1 2">
    <name type="scientific">Chryseobacterium nepalense</name>
    <dbReference type="NCBI Taxonomy" id="1854498"/>
    <lineage>
        <taxon>Bacteria</taxon>
        <taxon>Pseudomonadati</taxon>
        <taxon>Bacteroidota</taxon>
        <taxon>Flavobacteriia</taxon>
        <taxon>Flavobacteriales</taxon>
        <taxon>Weeksellaceae</taxon>
        <taxon>Chryseobacterium group</taxon>
        <taxon>Chryseobacterium</taxon>
    </lineage>
</organism>
<dbReference type="EMBL" id="CP096203">
    <property type="protein sequence ID" value="UPQ74292.1"/>
    <property type="molecule type" value="Genomic_DNA"/>
</dbReference>